<dbReference type="EMBL" id="CM007650">
    <property type="protein sequence ID" value="ONM51986.1"/>
    <property type="molecule type" value="Genomic_DNA"/>
</dbReference>
<reference evidence="2" key="1">
    <citation type="submission" date="2015-12" db="EMBL/GenBank/DDBJ databases">
        <title>Update maize B73 reference genome by single molecule sequencing technologies.</title>
        <authorList>
            <consortium name="Maize Genome Sequencing Project"/>
            <person name="Ware D."/>
        </authorList>
    </citation>
    <scope>NUCLEOTIDE SEQUENCE [LARGE SCALE GENOMIC DNA]</scope>
    <source>
        <tissue evidence="2">Seedling</tissue>
    </source>
</reference>
<dbReference type="EMBL" id="CM007650">
    <property type="protein sequence ID" value="ONM51972.1"/>
    <property type="molecule type" value="Genomic_DNA"/>
</dbReference>
<dbReference type="EMBL" id="CM007650">
    <property type="protein sequence ID" value="ONM51984.1"/>
    <property type="molecule type" value="Genomic_DNA"/>
</dbReference>
<feature type="region of interest" description="Disordered" evidence="1">
    <location>
        <begin position="92"/>
        <end position="117"/>
    </location>
</feature>
<dbReference type="EMBL" id="CM007650">
    <property type="protein sequence ID" value="ONM51996.1"/>
    <property type="molecule type" value="Genomic_DNA"/>
</dbReference>
<keyword evidence="2" id="KW-0489">Methyltransferase</keyword>
<dbReference type="EMBL" id="CM007650">
    <property type="protein sequence ID" value="ONM51955.1"/>
    <property type="molecule type" value="Genomic_DNA"/>
</dbReference>
<dbReference type="EMBL" id="CM007650">
    <property type="protein sequence ID" value="ONM51965.1"/>
    <property type="molecule type" value="Genomic_DNA"/>
</dbReference>
<dbReference type="EMBL" id="CM007650">
    <property type="protein sequence ID" value="ONM51936.1"/>
    <property type="molecule type" value="Genomic_DNA"/>
</dbReference>
<dbReference type="EMBL" id="CM007650">
    <property type="protein sequence ID" value="ONM51988.1"/>
    <property type="molecule type" value="Genomic_DNA"/>
</dbReference>
<organism evidence="2">
    <name type="scientific">Zea mays</name>
    <name type="common">Maize</name>
    <dbReference type="NCBI Taxonomy" id="4577"/>
    <lineage>
        <taxon>Eukaryota</taxon>
        <taxon>Viridiplantae</taxon>
        <taxon>Streptophyta</taxon>
        <taxon>Embryophyta</taxon>
        <taxon>Tracheophyta</taxon>
        <taxon>Spermatophyta</taxon>
        <taxon>Magnoliopsida</taxon>
        <taxon>Liliopsida</taxon>
        <taxon>Poales</taxon>
        <taxon>Poaceae</taxon>
        <taxon>PACMAD clade</taxon>
        <taxon>Panicoideae</taxon>
        <taxon>Andropogonodae</taxon>
        <taxon>Andropogoneae</taxon>
        <taxon>Tripsacinae</taxon>
        <taxon>Zea</taxon>
    </lineage>
</organism>
<dbReference type="EMBL" id="CM007650">
    <property type="protein sequence ID" value="ONM51974.1"/>
    <property type="molecule type" value="Genomic_DNA"/>
</dbReference>
<dbReference type="AlphaFoldDB" id="A0A1D6HUL9"/>
<dbReference type="EMBL" id="CM007650">
    <property type="protein sequence ID" value="ONM51990.1"/>
    <property type="molecule type" value="Genomic_DNA"/>
</dbReference>
<dbReference type="EMBL" id="CM007650">
    <property type="protein sequence ID" value="ONM51954.1"/>
    <property type="molecule type" value="Genomic_DNA"/>
</dbReference>
<dbReference type="EMBL" id="CM007650">
    <property type="protein sequence ID" value="ONM52001.1"/>
    <property type="molecule type" value="Genomic_DNA"/>
</dbReference>
<protein>
    <submittedName>
        <fullName evidence="2">2-methoxy-6-polyprenyl-14-benzoquinol methylase mitochondrial</fullName>
    </submittedName>
</protein>
<dbReference type="EMBL" id="CM007650">
    <property type="protein sequence ID" value="ONM51952.1"/>
    <property type="molecule type" value="Genomic_DNA"/>
</dbReference>
<name>A0A1D6HUL9_MAIZE</name>
<evidence type="ECO:0000256" key="1">
    <source>
        <dbReference type="SAM" id="MobiDB-lite"/>
    </source>
</evidence>
<dbReference type="EMBL" id="CM007650">
    <property type="protein sequence ID" value="ONM51977.1"/>
    <property type="molecule type" value="Genomic_DNA"/>
</dbReference>
<dbReference type="EMBL" id="CM007650">
    <property type="protein sequence ID" value="ONM51935.1"/>
    <property type="molecule type" value="Genomic_DNA"/>
</dbReference>
<dbReference type="EMBL" id="CM007650">
    <property type="protein sequence ID" value="ONM51961.1"/>
    <property type="molecule type" value="Genomic_DNA"/>
</dbReference>
<dbReference type="EMBL" id="CM007650">
    <property type="protein sequence ID" value="ONM51999.1"/>
    <property type="molecule type" value="Genomic_DNA"/>
</dbReference>
<dbReference type="EMBL" id="CM007650">
    <property type="protein sequence ID" value="ONM51939.1"/>
    <property type="molecule type" value="Genomic_DNA"/>
</dbReference>
<accession>A0A1D6HUL9</accession>
<dbReference type="EMBL" id="CM007650">
    <property type="protein sequence ID" value="ONM51930.1"/>
    <property type="molecule type" value="Genomic_DNA"/>
</dbReference>
<dbReference type="GO" id="GO:0008168">
    <property type="term" value="F:methyltransferase activity"/>
    <property type="evidence" value="ECO:0007669"/>
    <property type="project" value="UniProtKB-KW"/>
</dbReference>
<dbReference type="EMBL" id="CM007650">
    <property type="protein sequence ID" value="ONM51997.1"/>
    <property type="molecule type" value="Genomic_DNA"/>
</dbReference>
<evidence type="ECO:0000313" key="2">
    <source>
        <dbReference type="EMBL" id="ONM51986.1"/>
    </source>
</evidence>
<dbReference type="EMBL" id="CM007650">
    <property type="protein sequence ID" value="ONM51970.1"/>
    <property type="molecule type" value="Genomic_DNA"/>
</dbReference>
<dbReference type="EMBL" id="CM007650">
    <property type="protein sequence ID" value="ONM51946.1"/>
    <property type="molecule type" value="Genomic_DNA"/>
</dbReference>
<proteinExistence type="predicted"/>
<dbReference type="EMBL" id="CM007650">
    <property type="protein sequence ID" value="ONM51992.1"/>
    <property type="molecule type" value="Genomic_DNA"/>
</dbReference>
<dbReference type="EMBL" id="CM007650">
    <property type="protein sequence ID" value="ONM51980.1"/>
    <property type="molecule type" value="Genomic_DNA"/>
</dbReference>
<dbReference type="EMBL" id="CM007650">
    <property type="protein sequence ID" value="ONM51987.1"/>
    <property type="molecule type" value="Genomic_DNA"/>
</dbReference>
<dbReference type="EMBL" id="CM007650">
    <property type="protein sequence ID" value="ONM51941.1"/>
    <property type="molecule type" value="Genomic_DNA"/>
</dbReference>
<dbReference type="GO" id="GO:0032259">
    <property type="term" value="P:methylation"/>
    <property type="evidence" value="ECO:0007669"/>
    <property type="project" value="UniProtKB-KW"/>
</dbReference>
<feature type="compositionally biased region" description="Basic residues" evidence="1">
    <location>
        <begin position="92"/>
        <end position="110"/>
    </location>
</feature>
<dbReference type="EMBL" id="CM007650">
    <property type="protein sequence ID" value="ONM51934.1"/>
    <property type="molecule type" value="Genomic_DNA"/>
</dbReference>
<sequence>MERSYADPRKGEIVVRWWRWPMGGSTSPRVWPTRRYSPLRGSAVRSQGEKPCNPMKGETVARWWRRPAVGCKYEHLAKRVFLPMLPLPPAPHARRRAARPRRSLPSHHAPRCGGQHQSTPSIACWSYAQCMSPSTGGGGATVLPQRIHRT</sequence>
<gene>
    <name evidence="2" type="ORF">ZEAMMB73_Zm00001d019036</name>
</gene>
<dbReference type="EMBL" id="CM007650">
    <property type="protein sequence ID" value="ONM51957.1"/>
    <property type="molecule type" value="Genomic_DNA"/>
</dbReference>
<keyword evidence="2" id="KW-0808">Transferase</keyword>
<dbReference type="EMBL" id="CM007650">
    <property type="protein sequence ID" value="ONM51964.1"/>
    <property type="molecule type" value="Genomic_DNA"/>
</dbReference>